<evidence type="ECO:0000259" key="8">
    <source>
        <dbReference type="PROSITE" id="PS51900"/>
    </source>
</evidence>
<dbReference type="InterPro" id="IPR010998">
    <property type="entry name" value="Integrase_recombinase_N"/>
</dbReference>
<dbReference type="AlphaFoldDB" id="A0A7X5HWH7"/>
<dbReference type="SUPFAM" id="SSF56349">
    <property type="entry name" value="DNA breaking-rejoining enzymes"/>
    <property type="match status" value="1"/>
</dbReference>
<reference evidence="9 10" key="1">
    <citation type="submission" date="2020-01" db="EMBL/GenBank/DDBJ databases">
        <title>Anaeroalcalibacter tamaniensis gen. nov., sp. nov., moderately halophilic strictly anaerobic fermenter bacterium from mud volcano of Taman peninsula.</title>
        <authorList>
            <person name="Frolova A."/>
            <person name="Merkel A.Y."/>
            <person name="Slobodkin A.I."/>
        </authorList>
    </citation>
    <scope>NUCLEOTIDE SEQUENCE [LARGE SCALE GENOMIC DNA]</scope>
    <source>
        <strain evidence="9 10">F-3ap</strain>
    </source>
</reference>
<evidence type="ECO:0000256" key="1">
    <source>
        <dbReference type="ARBA" id="ARBA00003283"/>
    </source>
</evidence>
<dbReference type="InterPro" id="IPR013762">
    <property type="entry name" value="Integrase-like_cat_sf"/>
</dbReference>
<keyword evidence="10" id="KW-1185">Reference proteome</keyword>
<gene>
    <name evidence="9" type="ORF">GXN74_09035</name>
</gene>
<dbReference type="InterPro" id="IPR050090">
    <property type="entry name" value="Tyrosine_recombinase_XerCD"/>
</dbReference>
<proteinExistence type="inferred from homology"/>
<keyword evidence="5" id="KW-0233">DNA recombination</keyword>
<dbReference type="Pfam" id="PF02899">
    <property type="entry name" value="Phage_int_SAM_1"/>
    <property type="match status" value="1"/>
</dbReference>
<dbReference type="RefSeq" id="WP_162370609.1">
    <property type="nucleotide sequence ID" value="NZ_JAAEEH010000023.1"/>
</dbReference>
<evidence type="ECO:0000313" key="10">
    <source>
        <dbReference type="Proteomes" id="UP000461585"/>
    </source>
</evidence>
<evidence type="ECO:0000256" key="3">
    <source>
        <dbReference type="ARBA" id="ARBA00022908"/>
    </source>
</evidence>
<dbReference type="PANTHER" id="PTHR30349:SF81">
    <property type="entry name" value="TYROSINE RECOMBINASE XERC"/>
    <property type="match status" value="1"/>
</dbReference>
<dbReference type="InterPro" id="IPR011010">
    <property type="entry name" value="DNA_brk_join_enz"/>
</dbReference>
<comment type="similarity">
    <text evidence="2">Belongs to the 'phage' integrase family.</text>
</comment>
<sequence length="339" mass="38616">MKTTDFAECLSVYLTMYLPGEAGLSQNTIMSYRDTFKLILSFSAEHHNLNPEKITLNDFTAEFVSEFLTWLEHDRGCSVSTRNIRLSAIRAFARYASLRKPEYVFEHQKILGLRFKKKPAPLLAHLSPELVSAVITQTNARNSYGRRDRALLSLMYDSGARVQEICDIQVSDVRTQKPYTVKLTGKGQKTRAVPIMESTALLLTEYITEQGLTANGRGDYPLFQNHQRHKLSRAGVAYILKKYCDAARILNPELPKHISPHVLRHSKAMHLLQAGVNMIYIRDFLGHVHVETTEVYAKADTEMRRKSIESAQIRIDADLPQWTADKSLMQMLIDLCGKE</sequence>
<dbReference type="GO" id="GO:0006310">
    <property type="term" value="P:DNA recombination"/>
    <property type="evidence" value="ECO:0007669"/>
    <property type="project" value="UniProtKB-KW"/>
</dbReference>
<accession>A0A7X5HWH7</accession>
<dbReference type="Proteomes" id="UP000461585">
    <property type="component" value="Unassembled WGS sequence"/>
</dbReference>
<feature type="domain" description="Tyr recombinase" evidence="7">
    <location>
        <begin position="121"/>
        <end position="309"/>
    </location>
</feature>
<dbReference type="GO" id="GO:0003677">
    <property type="term" value="F:DNA binding"/>
    <property type="evidence" value="ECO:0007669"/>
    <property type="project" value="UniProtKB-UniRule"/>
</dbReference>
<dbReference type="GO" id="GO:0015074">
    <property type="term" value="P:DNA integration"/>
    <property type="evidence" value="ECO:0007669"/>
    <property type="project" value="UniProtKB-KW"/>
</dbReference>
<evidence type="ECO:0000256" key="6">
    <source>
        <dbReference type="PROSITE-ProRule" id="PRU01248"/>
    </source>
</evidence>
<evidence type="ECO:0000256" key="2">
    <source>
        <dbReference type="ARBA" id="ARBA00008857"/>
    </source>
</evidence>
<protein>
    <submittedName>
        <fullName evidence="9">Site-specific integrase</fullName>
    </submittedName>
</protein>
<dbReference type="CDD" id="cd01182">
    <property type="entry name" value="INT_RitC_C_like"/>
    <property type="match status" value="1"/>
</dbReference>
<evidence type="ECO:0000313" key="9">
    <source>
        <dbReference type="EMBL" id="NDL67882.1"/>
    </source>
</evidence>
<dbReference type="Gene3D" id="1.10.443.10">
    <property type="entry name" value="Intergrase catalytic core"/>
    <property type="match status" value="1"/>
</dbReference>
<comment type="caution">
    <text evidence="9">The sequence shown here is derived from an EMBL/GenBank/DDBJ whole genome shotgun (WGS) entry which is preliminary data.</text>
</comment>
<organism evidence="9 10">
    <name type="scientific">Anaerotalea alkaliphila</name>
    <dbReference type="NCBI Taxonomy" id="2662126"/>
    <lineage>
        <taxon>Bacteria</taxon>
        <taxon>Bacillati</taxon>
        <taxon>Bacillota</taxon>
        <taxon>Clostridia</taxon>
        <taxon>Eubacteriales</taxon>
        <taxon>Anaerotalea</taxon>
    </lineage>
</organism>
<keyword evidence="4 6" id="KW-0238">DNA-binding</keyword>
<evidence type="ECO:0000259" key="7">
    <source>
        <dbReference type="PROSITE" id="PS51898"/>
    </source>
</evidence>
<name>A0A7X5HWH7_9FIRM</name>
<dbReference type="EMBL" id="JAAEEH010000023">
    <property type="protein sequence ID" value="NDL67882.1"/>
    <property type="molecule type" value="Genomic_DNA"/>
</dbReference>
<dbReference type="InterPro" id="IPR004107">
    <property type="entry name" value="Integrase_SAM-like_N"/>
</dbReference>
<evidence type="ECO:0000256" key="5">
    <source>
        <dbReference type="ARBA" id="ARBA00023172"/>
    </source>
</evidence>
<keyword evidence="3" id="KW-0229">DNA integration</keyword>
<evidence type="ECO:0000256" key="4">
    <source>
        <dbReference type="ARBA" id="ARBA00023125"/>
    </source>
</evidence>
<dbReference type="PROSITE" id="PS51898">
    <property type="entry name" value="TYR_RECOMBINASE"/>
    <property type="match status" value="1"/>
</dbReference>
<dbReference type="InterPro" id="IPR002104">
    <property type="entry name" value="Integrase_catalytic"/>
</dbReference>
<comment type="function">
    <text evidence="1">Site-specific tyrosine recombinase, which acts by catalyzing the cutting and rejoining of the recombining DNA molecules.</text>
</comment>
<dbReference type="InterPro" id="IPR044068">
    <property type="entry name" value="CB"/>
</dbReference>
<dbReference type="PROSITE" id="PS51900">
    <property type="entry name" value="CB"/>
    <property type="match status" value="1"/>
</dbReference>
<dbReference type="Gene3D" id="1.10.150.130">
    <property type="match status" value="1"/>
</dbReference>
<dbReference type="Pfam" id="PF00589">
    <property type="entry name" value="Phage_integrase"/>
    <property type="match status" value="1"/>
</dbReference>
<dbReference type="PANTHER" id="PTHR30349">
    <property type="entry name" value="PHAGE INTEGRASE-RELATED"/>
    <property type="match status" value="1"/>
</dbReference>
<feature type="domain" description="Core-binding (CB)" evidence="8">
    <location>
        <begin position="4"/>
        <end position="97"/>
    </location>
</feature>